<name>A0ABR3XBA6_9EURO</name>
<dbReference type="PANTHER" id="PTHR48050">
    <property type="entry name" value="STEROL 3-BETA-GLUCOSYLTRANSFERASE"/>
    <property type="match status" value="1"/>
</dbReference>
<reference evidence="7 8" key="1">
    <citation type="journal article" date="2024" name="IMA Fungus">
        <title>IMA Genome - F19 : A genome assembly and annotation guide to empower mycologists, including annotated draft genome sequences of Ceratocystis pirilliformis, Diaporthe australafricana, Fusarium ophioides, Paecilomyces lecythidis, and Sporothrix stenoceras.</title>
        <authorList>
            <person name="Aylward J."/>
            <person name="Wilson A.M."/>
            <person name="Visagie C.M."/>
            <person name="Spraker J."/>
            <person name="Barnes I."/>
            <person name="Buitendag C."/>
            <person name="Ceriani C."/>
            <person name="Del Mar Angel L."/>
            <person name="du Plessis D."/>
            <person name="Fuchs T."/>
            <person name="Gasser K."/>
            <person name="Kramer D."/>
            <person name="Li W."/>
            <person name="Munsamy K."/>
            <person name="Piso A."/>
            <person name="Price J.L."/>
            <person name="Sonnekus B."/>
            <person name="Thomas C."/>
            <person name="van der Nest A."/>
            <person name="van Dijk A."/>
            <person name="van Heerden A."/>
            <person name="van Vuuren N."/>
            <person name="Yilmaz N."/>
            <person name="Duong T.A."/>
            <person name="van der Merwe N.A."/>
            <person name="Wingfield M.J."/>
            <person name="Wingfield B.D."/>
        </authorList>
    </citation>
    <scope>NUCLEOTIDE SEQUENCE [LARGE SCALE GENOMIC DNA]</scope>
    <source>
        <strain evidence="7 8">CMW 18167</strain>
    </source>
</reference>
<dbReference type="PANTHER" id="PTHR48050:SF13">
    <property type="entry name" value="STEROL 3-BETA-GLUCOSYLTRANSFERASE UGT80A2"/>
    <property type="match status" value="1"/>
</dbReference>
<protein>
    <recommendedName>
        <fullName evidence="9">Glycosyltransferase family 28 N-terminal domain-containing protein</fullName>
    </recommendedName>
</protein>
<feature type="region of interest" description="Disordered" evidence="4">
    <location>
        <begin position="671"/>
        <end position="719"/>
    </location>
</feature>
<comment type="subcellular location">
    <subcellularLocation>
        <location evidence="1">Endomembrane system</location>
        <topology evidence="1">Peripheral membrane protein</topology>
    </subcellularLocation>
</comment>
<evidence type="ECO:0000259" key="6">
    <source>
        <dbReference type="Pfam" id="PF06722"/>
    </source>
</evidence>
<keyword evidence="2" id="KW-0808">Transferase</keyword>
<evidence type="ECO:0000313" key="8">
    <source>
        <dbReference type="Proteomes" id="UP001583193"/>
    </source>
</evidence>
<keyword evidence="3" id="KW-0443">Lipid metabolism</keyword>
<keyword evidence="8" id="KW-1185">Reference proteome</keyword>
<dbReference type="EMBL" id="JAVDPF010000023">
    <property type="protein sequence ID" value="KAL1872908.1"/>
    <property type="molecule type" value="Genomic_DNA"/>
</dbReference>
<dbReference type="InterPro" id="IPR050426">
    <property type="entry name" value="Glycosyltransferase_28"/>
</dbReference>
<feature type="domain" description="Erythromycin biosynthesis protein CIII-like C-terminal" evidence="6">
    <location>
        <begin position="423"/>
        <end position="525"/>
    </location>
</feature>
<evidence type="ECO:0008006" key="9">
    <source>
        <dbReference type="Google" id="ProtNLM"/>
    </source>
</evidence>
<gene>
    <name evidence="7" type="ORF">Plec18167_006558</name>
</gene>
<dbReference type="InterPro" id="IPR010610">
    <property type="entry name" value="EryCIII-like_C"/>
</dbReference>
<feature type="compositionally biased region" description="Polar residues" evidence="4">
    <location>
        <begin position="1"/>
        <end position="15"/>
    </location>
</feature>
<sequence length="884" mass="97605">METSLAQQQALSNTMTEDDNEDKPSSRASMSDGSTTVPESHLGDGVQVTDDGRLDMKFGEQKRWISSLAKCLGSRVYPSTAEHKLATPTPDEGDQFPLRLNIVIQVVGSRGDIQPFVALGKELRKHGHRVRLATHLTFRKDVKNEGLEFFNIGGDPEELMAFMVQNPGLFPGVHSIRTGAIQKRRREMKTIFSGCWRSCFEPGEGTAASHHNVGNPGTDAIDQCIEPFVADVIIANPPVFVHLSCAERMGVPLNVMFTMPWSPTQYFPHPLANIRSQGTKPSVANLASYGIVEVMMWEGLGDLINDFRRKELGLDPLDAIRAPSMNHRLQIPYTYLWSPSLLPKPQDWPDNIDVCGFQVLPAKTDYNPPEDLDAFLKAGNTPIYIGFGSIVVRDPRKLTKVILDAVSQTGQRALISKGWSNLGSEENELPDNVFFLDHCPHDWLFRHVSCVVHHGGAGTTAAGLLLGRPTVVIPFFGDQPFWGSIVERAGAGPPPVPYKQLTSEKLAAAIMKALELPVRKCAEEIGHKMRHENGTANAVRSFHKHLDVDALRCSICPSRPAVWWHRRLHIKLSAFAFSILMHTGHIQPGDVNLYRVREYDTNRDPQGPISATAAVLYGITTDFIGGLVRVPEQIVDLLPAWGSNSAVPDYRIREWAMEHFADCVSNQQAKNGRQRVVQHEASHNNVGEGNSSDNNTRQSSTNTHNDNARGSDHEDMSASSVDEINCDIDAEQEMQKLTKVHSRVRRNLVHTGDKTARLAKRSLKFALVIPRDVSLSMSKGFHNLPKLYHDTTVQKTPTVRGIRTGFGAAQKVFLQGFYHGVTGLVTQPAQGFQQSGSKGLVKGVGKGLGGVIFKPAAGIVEMCAASSEEQAEVIRKWHQLREHS</sequence>
<dbReference type="SUPFAM" id="SSF53756">
    <property type="entry name" value="UDP-Glycosyltransferase/glycogen phosphorylase"/>
    <property type="match status" value="1"/>
</dbReference>
<feature type="compositionally biased region" description="Polar residues" evidence="4">
    <location>
        <begin position="683"/>
        <end position="705"/>
    </location>
</feature>
<feature type="compositionally biased region" description="Polar residues" evidence="4">
    <location>
        <begin position="26"/>
        <end position="38"/>
    </location>
</feature>
<dbReference type="Pfam" id="PF06722">
    <property type="entry name" value="EryCIII-like_C"/>
    <property type="match status" value="1"/>
</dbReference>
<feature type="region of interest" description="Disordered" evidence="4">
    <location>
        <begin position="1"/>
        <end position="48"/>
    </location>
</feature>
<evidence type="ECO:0000259" key="5">
    <source>
        <dbReference type="Pfam" id="PF03033"/>
    </source>
</evidence>
<dbReference type="Gene3D" id="3.40.50.2000">
    <property type="entry name" value="Glycogen Phosphorylase B"/>
    <property type="match status" value="2"/>
</dbReference>
<comment type="caution">
    <text evidence="7">The sequence shown here is derived from an EMBL/GenBank/DDBJ whole genome shotgun (WGS) entry which is preliminary data.</text>
</comment>
<dbReference type="Pfam" id="PF03033">
    <property type="entry name" value="Glyco_transf_28"/>
    <property type="match status" value="1"/>
</dbReference>
<proteinExistence type="predicted"/>
<feature type="compositionally biased region" description="Basic and acidic residues" evidence="4">
    <location>
        <begin position="706"/>
        <end position="716"/>
    </location>
</feature>
<evidence type="ECO:0000256" key="4">
    <source>
        <dbReference type="SAM" id="MobiDB-lite"/>
    </source>
</evidence>
<dbReference type="CDD" id="cd03784">
    <property type="entry name" value="GT1_Gtf-like"/>
    <property type="match status" value="1"/>
</dbReference>
<organism evidence="7 8">
    <name type="scientific">Paecilomyces lecythidis</name>
    <dbReference type="NCBI Taxonomy" id="3004212"/>
    <lineage>
        <taxon>Eukaryota</taxon>
        <taxon>Fungi</taxon>
        <taxon>Dikarya</taxon>
        <taxon>Ascomycota</taxon>
        <taxon>Pezizomycotina</taxon>
        <taxon>Eurotiomycetes</taxon>
        <taxon>Eurotiomycetidae</taxon>
        <taxon>Eurotiales</taxon>
        <taxon>Thermoascaceae</taxon>
        <taxon>Paecilomyces</taxon>
    </lineage>
</organism>
<evidence type="ECO:0000313" key="7">
    <source>
        <dbReference type="EMBL" id="KAL1872908.1"/>
    </source>
</evidence>
<evidence type="ECO:0000256" key="1">
    <source>
        <dbReference type="ARBA" id="ARBA00004184"/>
    </source>
</evidence>
<dbReference type="InterPro" id="IPR002213">
    <property type="entry name" value="UDP_glucos_trans"/>
</dbReference>
<dbReference type="InterPro" id="IPR004276">
    <property type="entry name" value="GlycoTrans_28_N"/>
</dbReference>
<dbReference type="Proteomes" id="UP001583193">
    <property type="component" value="Unassembled WGS sequence"/>
</dbReference>
<evidence type="ECO:0000256" key="2">
    <source>
        <dbReference type="ARBA" id="ARBA00022679"/>
    </source>
</evidence>
<feature type="domain" description="Glycosyltransferase family 28 N-terminal" evidence="5">
    <location>
        <begin position="102"/>
        <end position="267"/>
    </location>
</feature>
<evidence type="ECO:0000256" key="3">
    <source>
        <dbReference type="ARBA" id="ARBA00023098"/>
    </source>
</evidence>
<accession>A0ABR3XBA6</accession>